<feature type="region of interest" description="Disordered" evidence="5">
    <location>
        <begin position="181"/>
        <end position="201"/>
    </location>
</feature>
<dbReference type="PANTHER" id="PTHR24185:SF1">
    <property type="entry name" value="CALCIUM-INDEPENDENT PHOSPHOLIPASE A2-GAMMA"/>
    <property type="match status" value="1"/>
</dbReference>
<dbReference type="PROSITE" id="PS51635">
    <property type="entry name" value="PNPLA"/>
    <property type="match status" value="1"/>
</dbReference>
<dbReference type="InterPro" id="IPR002641">
    <property type="entry name" value="PNPLA_dom"/>
</dbReference>
<dbReference type="InterPro" id="IPR016035">
    <property type="entry name" value="Acyl_Trfase/lysoPLipase"/>
</dbReference>
<dbReference type="Proteomes" id="UP000800036">
    <property type="component" value="Unassembled WGS sequence"/>
</dbReference>
<feature type="domain" description="PNPLA" evidence="6">
    <location>
        <begin position="42"/>
        <end position="306"/>
    </location>
</feature>
<evidence type="ECO:0000313" key="8">
    <source>
        <dbReference type="Proteomes" id="UP000800036"/>
    </source>
</evidence>
<dbReference type="GO" id="GO:0047499">
    <property type="term" value="F:calcium-independent phospholipase A2 activity"/>
    <property type="evidence" value="ECO:0007669"/>
    <property type="project" value="TreeGrafter"/>
</dbReference>
<proteinExistence type="predicted"/>
<dbReference type="OrthoDB" id="626167at2759"/>
<sequence length="495" mass="56330">MNDSATATDPDAPPPFGQRNRTHTGLSTIASQSVEWQEQNLLSLDGGGIRGYWSLLVLKRLMEAIGDAEREQEGATPQAVGAQQAELHSFLPFPYPENATQCDISRITKLHERDAYSLIAMMLSRFRMTVMDCLNEYERMSNRIFGRPRWFSQRNLMIPWWTKYSAAAMEKAFEEVTIRRSSRRERQALDSQNHADPKFETTHGTCSTFATTIRRSTGGTAGSERSLHLLRSYRHENRPGRTLTATLPVRNFGPAESMRICQVARAATAAPFYFKEIVFRPNGSNETVYYSDGGFGSTNNPTAVAIQEIRLHGNGRLGAIVSIGTAKADTDSGRQSARAHVERAFDAATNPSEVHVTVLRQDHPHYWRLNDEKGLELPLDDWKPTYFTGNPGSQTMQTIKDKFAHWIADRDVIEMFNACASELVKRRRARAQLRHRWERFSTGASGFQCQDPGCSSEHENFYHRGRFLEHWQTQHDACEEFKEPLFTDWTYQARP</sequence>
<dbReference type="GO" id="GO:0016042">
    <property type="term" value="P:lipid catabolic process"/>
    <property type="evidence" value="ECO:0007669"/>
    <property type="project" value="UniProtKB-KW"/>
</dbReference>
<feature type="region of interest" description="Disordered" evidence="5">
    <location>
        <begin position="1"/>
        <end position="23"/>
    </location>
</feature>
<evidence type="ECO:0000256" key="1">
    <source>
        <dbReference type="ARBA" id="ARBA00022801"/>
    </source>
</evidence>
<dbReference type="GO" id="GO:0019369">
    <property type="term" value="P:arachidonate metabolic process"/>
    <property type="evidence" value="ECO:0007669"/>
    <property type="project" value="TreeGrafter"/>
</dbReference>
<reference evidence="7" key="1">
    <citation type="journal article" date="2020" name="Stud. Mycol.">
        <title>101 Dothideomycetes genomes: a test case for predicting lifestyles and emergence of pathogens.</title>
        <authorList>
            <person name="Haridas S."/>
            <person name="Albert R."/>
            <person name="Binder M."/>
            <person name="Bloem J."/>
            <person name="Labutti K."/>
            <person name="Salamov A."/>
            <person name="Andreopoulos B."/>
            <person name="Baker S."/>
            <person name="Barry K."/>
            <person name="Bills G."/>
            <person name="Bluhm B."/>
            <person name="Cannon C."/>
            <person name="Castanera R."/>
            <person name="Culley D."/>
            <person name="Daum C."/>
            <person name="Ezra D."/>
            <person name="Gonzalez J."/>
            <person name="Henrissat B."/>
            <person name="Kuo A."/>
            <person name="Liang C."/>
            <person name="Lipzen A."/>
            <person name="Lutzoni F."/>
            <person name="Magnuson J."/>
            <person name="Mondo S."/>
            <person name="Nolan M."/>
            <person name="Ohm R."/>
            <person name="Pangilinan J."/>
            <person name="Park H.-J."/>
            <person name="Ramirez L."/>
            <person name="Alfaro M."/>
            <person name="Sun H."/>
            <person name="Tritt A."/>
            <person name="Yoshinaga Y."/>
            <person name="Zwiers L.-H."/>
            <person name="Turgeon B."/>
            <person name="Goodwin S."/>
            <person name="Spatafora J."/>
            <person name="Crous P."/>
            <person name="Grigoriev I."/>
        </authorList>
    </citation>
    <scope>NUCLEOTIDE SEQUENCE</scope>
    <source>
        <strain evidence="7">CBS 107.79</strain>
    </source>
</reference>
<feature type="compositionally biased region" description="Low complexity" evidence="5">
    <location>
        <begin position="1"/>
        <end position="10"/>
    </location>
</feature>
<gene>
    <name evidence="7" type="ORF">BU23DRAFT_662734</name>
</gene>
<evidence type="ECO:0000256" key="5">
    <source>
        <dbReference type="SAM" id="MobiDB-lite"/>
    </source>
</evidence>
<keyword evidence="3" id="KW-0443">Lipid metabolism</keyword>
<protein>
    <submittedName>
        <fullName evidence="7">FabD/lysophospholipase-like protein</fullName>
    </submittedName>
</protein>
<dbReference type="AlphaFoldDB" id="A0A6A5VQK6"/>
<keyword evidence="1" id="KW-0378">Hydrolase</keyword>
<evidence type="ECO:0000256" key="4">
    <source>
        <dbReference type="PROSITE-ProRule" id="PRU01161"/>
    </source>
</evidence>
<accession>A0A6A5VQK6</accession>
<keyword evidence="8" id="KW-1185">Reference proteome</keyword>
<dbReference type="Gene3D" id="3.40.1090.10">
    <property type="entry name" value="Cytosolic phospholipase A2 catalytic domain"/>
    <property type="match status" value="1"/>
</dbReference>
<feature type="short sequence motif" description="GXGXXG" evidence="4">
    <location>
        <begin position="46"/>
        <end position="51"/>
    </location>
</feature>
<comment type="caution">
    <text evidence="4">Lacks conserved residue(s) required for the propagation of feature annotation.</text>
</comment>
<evidence type="ECO:0000256" key="3">
    <source>
        <dbReference type="ARBA" id="ARBA00023098"/>
    </source>
</evidence>
<name>A0A6A5VQK6_9PLEO</name>
<organism evidence="7 8">
    <name type="scientific">Bimuria novae-zelandiae CBS 107.79</name>
    <dbReference type="NCBI Taxonomy" id="1447943"/>
    <lineage>
        <taxon>Eukaryota</taxon>
        <taxon>Fungi</taxon>
        <taxon>Dikarya</taxon>
        <taxon>Ascomycota</taxon>
        <taxon>Pezizomycotina</taxon>
        <taxon>Dothideomycetes</taxon>
        <taxon>Pleosporomycetidae</taxon>
        <taxon>Pleosporales</taxon>
        <taxon>Massarineae</taxon>
        <taxon>Didymosphaeriaceae</taxon>
        <taxon>Bimuria</taxon>
    </lineage>
</organism>
<dbReference type="EMBL" id="ML976664">
    <property type="protein sequence ID" value="KAF1977176.1"/>
    <property type="molecule type" value="Genomic_DNA"/>
</dbReference>
<dbReference type="GO" id="GO:0016020">
    <property type="term" value="C:membrane"/>
    <property type="evidence" value="ECO:0007669"/>
    <property type="project" value="TreeGrafter"/>
</dbReference>
<feature type="short sequence motif" description="DGA/G" evidence="4">
    <location>
        <begin position="292"/>
        <end position="294"/>
    </location>
</feature>
<evidence type="ECO:0000313" key="7">
    <source>
        <dbReference type="EMBL" id="KAF1977176.1"/>
    </source>
</evidence>
<dbReference type="GO" id="GO:0046486">
    <property type="term" value="P:glycerolipid metabolic process"/>
    <property type="evidence" value="ECO:0007669"/>
    <property type="project" value="UniProtKB-ARBA"/>
</dbReference>
<dbReference type="PANTHER" id="PTHR24185">
    <property type="entry name" value="CALCIUM-INDEPENDENT PHOSPHOLIPASE A2-GAMMA"/>
    <property type="match status" value="1"/>
</dbReference>
<dbReference type="SUPFAM" id="SSF52151">
    <property type="entry name" value="FabD/lysophospholipase-like"/>
    <property type="match status" value="1"/>
</dbReference>
<evidence type="ECO:0000256" key="2">
    <source>
        <dbReference type="ARBA" id="ARBA00022963"/>
    </source>
</evidence>
<keyword evidence="2" id="KW-0442">Lipid degradation</keyword>
<evidence type="ECO:0000259" key="6">
    <source>
        <dbReference type="PROSITE" id="PS51635"/>
    </source>
</evidence>